<comment type="caution">
    <text evidence="3">The sequence shown here is derived from an EMBL/GenBank/DDBJ whole genome shotgun (WGS) entry which is preliminary data.</text>
</comment>
<dbReference type="Proteomes" id="UP000295689">
    <property type="component" value="Unassembled WGS sequence"/>
</dbReference>
<reference evidence="3 4" key="1">
    <citation type="journal article" date="2015" name="Stand. Genomic Sci.">
        <title>Genomic Encyclopedia of Bacterial and Archaeal Type Strains, Phase III: the genomes of soil and plant-associated and newly described type strains.</title>
        <authorList>
            <person name="Whitman W.B."/>
            <person name="Woyke T."/>
            <person name="Klenk H.P."/>
            <person name="Zhou Y."/>
            <person name="Lilburn T.G."/>
            <person name="Beck B.J."/>
            <person name="De Vos P."/>
            <person name="Vandamme P."/>
            <person name="Eisen J.A."/>
            <person name="Garrity G."/>
            <person name="Hugenholtz P."/>
            <person name="Kyrpides N.C."/>
        </authorList>
    </citation>
    <scope>NUCLEOTIDE SEQUENCE [LARGE SCALE GENOMIC DNA]</scope>
    <source>
        <strain evidence="3 4">CV53</strain>
    </source>
</reference>
<dbReference type="AlphaFoldDB" id="A0A4R2BKT8"/>
<dbReference type="Pfam" id="PF19903">
    <property type="entry name" value="DUF6376"/>
    <property type="match status" value="1"/>
</dbReference>
<gene>
    <name evidence="3" type="ORF">EV146_10293</name>
</gene>
<feature type="signal peptide" evidence="2">
    <location>
        <begin position="1"/>
        <end position="28"/>
    </location>
</feature>
<keyword evidence="2" id="KW-0732">Signal</keyword>
<evidence type="ECO:0000256" key="1">
    <source>
        <dbReference type="SAM" id="Coils"/>
    </source>
</evidence>
<sequence length="155" mass="16804">MNIGGSEMKKMIAVLSAVFMLFAGGCSALDQAQDTIGYVNEATDYLSKATEFANEAPALAEEAVKNMGSAEELEARLQEMKEEIAAFSELQEPEFASEIHQAILEQNEKISAGIDGLLTELEDGLLDPAVLEKTELFQTVQEMGDLADQLKQLGE</sequence>
<accession>A0A4R2BKT8</accession>
<evidence type="ECO:0000313" key="3">
    <source>
        <dbReference type="EMBL" id="TCN27152.1"/>
    </source>
</evidence>
<protein>
    <submittedName>
        <fullName evidence="3">Uncharacterized protein</fullName>
    </submittedName>
</protein>
<keyword evidence="1" id="KW-0175">Coiled coil</keyword>
<dbReference type="InterPro" id="IPR045956">
    <property type="entry name" value="DUF6376"/>
</dbReference>
<evidence type="ECO:0000313" key="4">
    <source>
        <dbReference type="Proteomes" id="UP000295689"/>
    </source>
</evidence>
<dbReference type="EMBL" id="SLVV01000002">
    <property type="protein sequence ID" value="TCN27152.1"/>
    <property type="molecule type" value="Genomic_DNA"/>
</dbReference>
<feature type="chain" id="PRO_5020502858" evidence="2">
    <location>
        <begin position="29"/>
        <end position="155"/>
    </location>
</feature>
<keyword evidence="4" id="KW-1185">Reference proteome</keyword>
<organism evidence="3 4">
    <name type="scientific">Mesobacillus foraminis</name>
    <dbReference type="NCBI Taxonomy" id="279826"/>
    <lineage>
        <taxon>Bacteria</taxon>
        <taxon>Bacillati</taxon>
        <taxon>Bacillota</taxon>
        <taxon>Bacilli</taxon>
        <taxon>Bacillales</taxon>
        <taxon>Bacillaceae</taxon>
        <taxon>Mesobacillus</taxon>
    </lineage>
</organism>
<evidence type="ECO:0000256" key="2">
    <source>
        <dbReference type="SAM" id="SignalP"/>
    </source>
</evidence>
<proteinExistence type="predicted"/>
<name>A0A4R2BKT8_9BACI</name>
<feature type="coiled-coil region" evidence="1">
    <location>
        <begin position="63"/>
        <end position="90"/>
    </location>
</feature>